<proteinExistence type="predicted"/>
<accession>A0A9N9CQS0</accession>
<feature type="region of interest" description="Disordered" evidence="1">
    <location>
        <begin position="35"/>
        <end position="72"/>
    </location>
</feature>
<dbReference type="Proteomes" id="UP000789396">
    <property type="component" value="Unassembled WGS sequence"/>
</dbReference>
<name>A0A9N9CQS0_9GLOM</name>
<evidence type="ECO:0000313" key="2">
    <source>
        <dbReference type="EMBL" id="CAG8610757.1"/>
    </source>
</evidence>
<feature type="compositionally biased region" description="Polar residues" evidence="1">
    <location>
        <begin position="35"/>
        <end position="55"/>
    </location>
</feature>
<comment type="caution">
    <text evidence="2">The sequence shown here is derived from an EMBL/GenBank/DDBJ whole genome shotgun (WGS) entry which is preliminary data.</text>
</comment>
<dbReference type="AlphaFoldDB" id="A0A9N9CQS0"/>
<evidence type="ECO:0000313" key="3">
    <source>
        <dbReference type="Proteomes" id="UP000789396"/>
    </source>
</evidence>
<protein>
    <submittedName>
        <fullName evidence="2">8442_t:CDS:1</fullName>
    </submittedName>
</protein>
<organism evidence="2 3">
    <name type="scientific">Racocetra fulgida</name>
    <dbReference type="NCBI Taxonomy" id="60492"/>
    <lineage>
        <taxon>Eukaryota</taxon>
        <taxon>Fungi</taxon>
        <taxon>Fungi incertae sedis</taxon>
        <taxon>Mucoromycota</taxon>
        <taxon>Glomeromycotina</taxon>
        <taxon>Glomeromycetes</taxon>
        <taxon>Diversisporales</taxon>
        <taxon>Gigasporaceae</taxon>
        <taxon>Racocetra</taxon>
    </lineage>
</organism>
<evidence type="ECO:0000256" key="1">
    <source>
        <dbReference type="SAM" id="MobiDB-lite"/>
    </source>
</evidence>
<gene>
    <name evidence="2" type="ORF">RFULGI_LOCUS6968</name>
</gene>
<feature type="compositionally biased region" description="Polar residues" evidence="1">
    <location>
        <begin position="63"/>
        <end position="72"/>
    </location>
</feature>
<sequence length="130" mass="14536">MSSNAIISTIKAYIDQSMAAQMDLINKMNERLDLFNQQQNSDLQSNPTQQGSGPSHNHDFDLTSLQQADNQNKDISTQQCNCPLTPLLNNLLINFGTTSPQNITGSDEIELKLQDDKMITKEISQQPLQQ</sequence>
<reference evidence="2" key="1">
    <citation type="submission" date="2021-06" db="EMBL/GenBank/DDBJ databases">
        <authorList>
            <person name="Kallberg Y."/>
            <person name="Tangrot J."/>
            <person name="Rosling A."/>
        </authorList>
    </citation>
    <scope>NUCLEOTIDE SEQUENCE</scope>
    <source>
        <strain evidence="2">IN212</strain>
    </source>
</reference>
<dbReference type="OrthoDB" id="2446030at2759"/>
<keyword evidence="3" id="KW-1185">Reference proteome</keyword>
<dbReference type="EMBL" id="CAJVPZ010009590">
    <property type="protein sequence ID" value="CAG8610757.1"/>
    <property type="molecule type" value="Genomic_DNA"/>
</dbReference>